<protein>
    <submittedName>
        <fullName evidence="3">(African queen) hypothetical protein</fullName>
    </submittedName>
</protein>
<feature type="repeat" description="TPR" evidence="1">
    <location>
        <begin position="16"/>
        <end position="49"/>
    </location>
</feature>
<comment type="caution">
    <text evidence="3">The sequence shown here is derived from an EMBL/GenBank/DDBJ whole genome shotgun (WGS) entry which is preliminary data.</text>
</comment>
<evidence type="ECO:0000256" key="2">
    <source>
        <dbReference type="SAM" id="MobiDB-lite"/>
    </source>
</evidence>
<keyword evidence="1" id="KW-0802">TPR repeat</keyword>
<dbReference type="Gene3D" id="1.25.40.10">
    <property type="entry name" value="Tetratricopeptide repeat domain"/>
    <property type="match status" value="1"/>
</dbReference>
<evidence type="ECO:0000313" key="3">
    <source>
        <dbReference type="EMBL" id="CAG9584687.1"/>
    </source>
</evidence>
<organism evidence="3 4">
    <name type="scientific">Danaus chrysippus</name>
    <name type="common">African queen</name>
    <dbReference type="NCBI Taxonomy" id="151541"/>
    <lineage>
        <taxon>Eukaryota</taxon>
        <taxon>Metazoa</taxon>
        <taxon>Ecdysozoa</taxon>
        <taxon>Arthropoda</taxon>
        <taxon>Hexapoda</taxon>
        <taxon>Insecta</taxon>
        <taxon>Pterygota</taxon>
        <taxon>Neoptera</taxon>
        <taxon>Endopterygota</taxon>
        <taxon>Lepidoptera</taxon>
        <taxon>Glossata</taxon>
        <taxon>Ditrysia</taxon>
        <taxon>Papilionoidea</taxon>
        <taxon>Nymphalidae</taxon>
        <taxon>Danainae</taxon>
        <taxon>Danaini</taxon>
        <taxon>Danaina</taxon>
        <taxon>Danaus</taxon>
        <taxon>Anosia</taxon>
    </lineage>
</organism>
<dbReference type="OrthoDB" id="10268002at2759"/>
<dbReference type="InterPro" id="IPR011990">
    <property type="entry name" value="TPR-like_helical_dom_sf"/>
</dbReference>
<dbReference type="InterPro" id="IPR019734">
    <property type="entry name" value="TPR_rpt"/>
</dbReference>
<evidence type="ECO:0000256" key="1">
    <source>
        <dbReference type="PROSITE-ProRule" id="PRU00339"/>
    </source>
</evidence>
<feature type="compositionally biased region" description="Polar residues" evidence="2">
    <location>
        <begin position="156"/>
        <end position="166"/>
    </location>
</feature>
<accession>A0A8J2RAQ5</accession>
<dbReference type="PANTHER" id="PTHR21391:SF0">
    <property type="entry name" value="AT04489P-RELATED"/>
    <property type="match status" value="1"/>
</dbReference>
<dbReference type="PANTHER" id="PTHR21391">
    <property type="entry name" value="AT04489P-RELATED"/>
    <property type="match status" value="1"/>
</dbReference>
<name>A0A8J2RAQ5_9NEOP</name>
<dbReference type="Proteomes" id="UP000789524">
    <property type="component" value="Unassembled WGS sequence"/>
</dbReference>
<dbReference type="AlphaFoldDB" id="A0A8J2RAQ5"/>
<reference evidence="3" key="1">
    <citation type="submission" date="2021-09" db="EMBL/GenBank/DDBJ databases">
        <authorList>
            <person name="Martin H S."/>
        </authorList>
    </citation>
    <scope>NUCLEOTIDE SEQUENCE</scope>
</reference>
<keyword evidence="4" id="KW-1185">Reference proteome</keyword>
<gene>
    <name evidence="3" type="ORF">DCHRY22_LOCUS15235</name>
</gene>
<sequence length="611" mass="70724">MRKKLELEEKPICNVVSVYRERGNYLQRLEQFEKAILAYNEALRWNKTDVRSLLGRSLARAKATYYTGALRDAARAAELEPENLTALQIKAQTEYEKCAFERSLLLSYRGQRLRKLPPNFEDCARCAEETIRECTGLSASKIMLAAAKLSPPINLLQDSQNGTSRTTIRKSRMQSESTPQVQEISRVERKRNENISRLMASKYLEQMAHDKYFLTALYKDERIISANKKGSEELRELARSALADVEKRQEVLRERRPLYAARAPESEARARLSKARKQRIFNAQRQHITDARRLINATQEMYEKHDTLKCLEAAEFGMEQLARIPARLLPGKEKLLQELHDIVAEAFLDQKRVKKEMSEGDREKRAFILLGIPISREPSRDSILRTRPPAPCRDAKRRLRTLERCLTLSSHASERCYVLHELSRLHIDIKQAHRARFYASKCQSESRSANQRLWLINATLLLARCHILQNNRPESRATLLEGAGLAKSFGYPDVASFFDTCVDISLEGELGSNDSILEKREKAVVNLMQDEDMRQAAQHLFRRMSAIPASRYINPISFVYKNIYTIRRFCMNNNEVTRKYLFICSKHFGFGKMFDQLLEQIENSITHFNKQ</sequence>
<dbReference type="EMBL" id="CAKASE010000082">
    <property type="protein sequence ID" value="CAG9584687.1"/>
    <property type="molecule type" value="Genomic_DNA"/>
</dbReference>
<dbReference type="SUPFAM" id="SSF48452">
    <property type="entry name" value="TPR-like"/>
    <property type="match status" value="1"/>
</dbReference>
<evidence type="ECO:0000313" key="4">
    <source>
        <dbReference type="Proteomes" id="UP000789524"/>
    </source>
</evidence>
<dbReference type="PROSITE" id="PS50005">
    <property type="entry name" value="TPR"/>
    <property type="match status" value="1"/>
</dbReference>
<feature type="region of interest" description="Disordered" evidence="2">
    <location>
        <begin position="155"/>
        <end position="178"/>
    </location>
</feature>
<proteinExistence type="predicted"/>